<proteinExistence type="predicted"/>
<feature type="compositionally biased region" description="Basic and acidic residues" evidence="1">
    <location>
        <begin position="134"/>
        <end position="143"/>
    </location>
</feature>
<feature type="signal peptide" evidence="2">
    <location>
        <begin position="1"/>
        <end position="22"/>
    </location>
</feature>
<evidence type="ECO:0000313" key="4">
    <source>
        <dbReference type="Proteomes" id="UP001162483"/>
    </source>
</evidence>
<protein>
    <submittedName>
        <fullName evidence="3">Uncharacterized protein</fullName>
    </submittedName>
</protein>
<feature type="chain" id="PRO_5045631252" evidence="2">
    <location>
        <begin position="23"/>
        <end position="212"/>
    </location>
</feature>
<feature type="compositionally biased region" description="Basic residues" evidence="1">
    <location>
        <begin position="63"/>
        <end position="76"/>
    </location>
</feature>
<reference evidence="3" key="1">
    <citation type="submission" date="2023-05" db="EMBL/GenBank/DDBJ databases">
        <authorList>
            <person name="Stuckert A."/>
        </authorList>
    </citation>
    <scope>NUCLEOTIDE SEQUENCE</scope>
</reference>
<gene>
    <name evidence="3" type="ORF">SPARVUS_LOCUS15344034</name>
</gene>
<feature type="region of interest" description="Disordered" evidence="1">
    <location>
        <begin position="63"/>
        <end position="198"/>
    </location>
</feature>
<evidence type="ECO:0000256" key="1">
    <source>
        <dbReference type="SAM" id="MobiDB-lite"/>
    </source>
</evidence>
<evidence type="ECO:0000313" key="3">
    <source>
        <dbReference type="EMBL" id="CAI9616242.1"/>
    </source>
</evidence>
<feature type="non-terminal residue" evidence="3">
    <location>
        <position position="212"/>
    </location>
</feature>
<organism evidence="3 4">
    <name type="scientific">Staurois parvus</name>
    <dbReference type="NCBI Taxonomy" id="386267"/>
    <lineage>
        <taxon>Eukaryota</taxon>
        <taxon>Metazoa</taxon>
        <taxon>Chordata</taxon>
        <taxon>Craniata</taxon>
        <taxon>Vertebrata</taxon>
        <taxon>Euteleostomi</taxon>
        <taxon>Amphibia</taxon>
        <taxon>Batrachia</taxon>
        <taxon>Anura</taxon>
        <taxon>Neobatrachia</taxon>
        <taxon>Ranoidea</taxon>
        <taxon>Ranidae</taxon>
        <taxon>Staurois</taxon>
    </lineage>
</organism>
<accession>A0ABN9H3D2</accession>
<comment type="caution">
    <text evidence="3">The sequence shown here is derived from an EMBL/GenBank/DDBJ whole genome shotgun (WGS) entry which is preliminary data.</text>
</comment>
<evidence type="ECO:0000256" key="2">
    <source>
        <dbReference type="SAM" id="SignalP"/>
    </source>
</evidence>
<sequence length="212" mass="23797">MRTLLILGGLVVAVLLVTPSNGERRVSQDGGEKGTSNLREFIGQNEDGRANGFDVDSSLVHLQSKRVKKPKTKPTKKPPLPNMYGLTARAMSDVSAPEKPPRGEGRRGKKRDGEMRRREEKEEGKKRRHHHHHHPEEEKEEKKTRRTGSRSPITSMREGRKEDLTDGAEAVGRMKRNSNNRNTKNGQNKRKSGWRSAIASVPAVKVNVQSNC</sequence>
<feature type="compositionally biased region" description="Basic and acidic residues" evidence="1">
    <location>
        <begin position="99"/>
        <end position="125"/>
    </location>
</feature>
<dbReference type="Proteomes" id="UP001162483">
    <property type="component" value="Unassembled WGS sequence"/>
</dbReference>
<dbReference type="EMBL" id="CATNWA010020015">
    <property type="protein sequence ID" value="CAI9616242.1"/>
    <property type="molecule type" value="Genomic_DNA"/>
</dbReference>
<name>A0ABN9H3D2_9NEOB</name>
<keyword evidence="2" id="KW-0732">Signal</keyword>
<keyword evidence="4" id="KW-1185">Reference proteome</keyword>